<keyword evidence="3" id="KW-1185">Reference proteome</keyword>
<dbReference type="EMBL" id="UXUI01013438">
    <property type="protein sequence ID" value="VDD97340.1"/>
    <property type="molecule type" value="Genomic_DNA"/>
</dbReference>
<name>A0A0N4VPJ5_ENTVE</name>
<reference evidence="4" key="1">
    <citation type="submission" date="2017-02" db="UniProtKB">
        <authorList>
            <consortium name="WormBaseParasite"/>
        </authorList>
    </citation>
    <scope>IDENTIFICATION</scope>
</reference>
<protein>
    <submittedName>
        <fullName evidence="2 4">Uncharacterized protein</fullName>
    </submittedName>
</protein>
<organism evidence="4">
    <name type="scientific">Enterobius vermicularis</name>
    <name type="common">Human pinworm</name>
    <dbReference type="NCBI Taxonomy" id="51028"/>
    <lineage>
        <taxon>Eukaryota</taxon>
        <taxon>Metazoa</taxon>
        <taxon>Ecdysozoa</taxon>
        <taxon>Nematoda</taxon>
        <taxon>Chromadorea</taxon>
        <taxon>Rhabditida</taxon>
        <taxon>Spirurina</taxon>
        <taxon>Oxyuridomorpha</taxon>
        <taxon>Oxyuroidea</taxon>
        <taxon>Oxyuridae</taxon>
        <taxon>Enterobius</taxon>
    </lineage>
</organism>
<evidence type="ECO:0000313" key="4">
    <source>
        <dbReference type="WBParaSite" id="EVEC_0001292401-mRNA-1"/>
    </source>
</evidence>
<accession>A0A0N4VPJ5</accession>
<feature type="chain" id="PRO_5043123140" evidence="1">
    <location>
        <begin position="23"/>
        <end position="77"/>
    </location>
</feature>
<proteinExistence type="predicted"/>
<dbReference type="WBParaSite" id="EVEC_0001292401-mRNA-1">
    <property type="protein sequence ID" value="EVEC_0001292401-mRNA-1"/>
    <property type="gene ID" value="EVEC_0001292401"/>
</dbReference>
<keyword evidence="1" id="KW-0732">Signal</keyword>
<feature type="signal peptide" evidence="1">
    <location>
        <begin position="1"/>
        <end position="22"/>
    </location>
</feature>
<evidence type="ECO:0000313" key="3">
    <source>
        <dbReference type="Proteomes" id="UP000274131"/>
    </source>
</evidence>
<evidence type="ECO:0000313" key="2">
    <source>
        <dbReference type="EMBL" id="VDD97340.1"/>
    </source>
</evidence>
<sequence>MFFELLKRLLKLRICVVHLVNCGIEDVKEDFGATAGRHERGEIGEQAAAYTGMGKPGQSYGDMIGFGYGRHGGGIFG</sequence>
<gene>
    <name evidence="2" type="ORF">EVEC_LOCUS12091</name>
</gene>
<dbReference type="AlphaFoldDB" id="A0A0N4VPJ5"/>
<reference evidence="2 3" key="2">
    <citation type="submission" date="2018-10" db="EMBL/GenBank/DDBJ databases">
        <authorList>
            <consortium name="Pathogen Informatics"/>
        </authorList>
    </citation>
    <scope>NUCLEOTIDE SEQUENCE [LARGE SCALE GENOMIC DNA]</scope>
</reference>
<dbReference type="Proteomes" id="UP000274131">
    <property type="component" value="Unassembled WGS sequence"/>
</dbReference>
<evidence type="ECO:0000256" key="1">
    <source>
        <dbReference type="SAM" id="SignalP"/>
    </source>
</evidence>